<gene>
    <name evidence="1" type="ORF">HMF8227_02619</name>
</gene>
<organism evidence="1 2">
    <name type="scientific">Saliniradius amylolyticus</name>
    <dbReference type="NCBI Taxonomy" id="2183582"/>
    <lineage>
        <taxon>Bacteria</taxon>
        <taxon>Pseudomonadati</taxon>
        <taxon>Pseudomonadota</taxon>
        <taxon>Gammaproteobacteria</taxon>
        <taxon>Alteromonadales</taxon>
        <taxon>Alteromonadaceae</taxon>
        <taxon>Saliniradius</taxon>
    </lineage>
</organism>
<dbReference type="RefSeq" id="WP_109340592.1">
    <property type="nucleotide sequence ID" value="NZ_CP029347.1"/>
</dbReference>
<dbReference type="AlphaFoldDB" id="A0A2S2E5Z3"/>
<keyword evidence="2" id="KW-1185">Reference proteome</keyword>
<evidence type="ECO:0000313" key="1">
    <source>
        <dbReference type="EMBL" id="AWL13071.1"/>
    </source>
</evidence>
<sequence length="135" mass="14926">MKFQAHGRVQVRAEPELLVIDADGPGNAELLQEYQLQVAAYREQLSGQPWGLLMNFNGDVLLTADALDLLQESIARSKAAGMCAVAIRILDCSCPSLVKGIWDKVYEQAKLPNAYFDDESSARQWLGQQLMAVTE</sequence>
<proteinExistence type="predicted"/>
<evidence type="ECO:0008006" key="3">
    <source>
        <dbReference type="Google" id="ProtNLM"/>
    </source>
</evidence>
<dbReference type="EMBL" id="CP029347">
    <property type="protein sequence ID" value="AWL13071.1"/>
    <property type="molecule type" value="Genomic_DNA"/>
</dbReference>
<dbReference type="Proteomes" id="UP000245728">
    <property type="component" value="Chromosome"/>
</dbReference>
<protein>
    <recommendedName>
        <fullName evidence="3">STAS/SEC14 domain-containing protein</fullName>
    </recommendedName>
</protein>
<evidence type="ECO:0000313" key="2">
    <source>
        <dbReference type="Proteomes" id="UP000245728"/>
    </source>
</evidence>
<dbReference type="OrthoDB" id="6335299at2"/>
<name>A0A2S2E5Z3_9ALTE</name>
<accession>A0A2S2E5Z3</accession>
<dbReference type="KEGG" id="salh:HMF8227_02619"/>
<reference evidence="1 2" key="1">
    <citation type="submission" date="2018-05" db="EMBL/GenBank/DDBJ databases">
        <title>Salinimonas sp. HMF8227 Genome sequencing and assembly.</title>
        <authorList>
            <person name="Kang H."/>
            <person name="Kang J."/>
            <person name="Cha I."/>
            <person name="Kim H."/>
            <person name="Joh K."/>
        </authorList>
    </citation>
    <scope>NUCLEOTIDE SEQUENCE [LARGE SCALE GENOMIC DNA]</scope>
    <source>
        <strain evidence="1 2">HMF8227</strain>
    </source>
</reference>